<gene>
    <name evidence="2" type="ORF">RF55_8257</name>
</gene>
<dbReference type="InterPro" id="IPR008042">
    <property type="entry name" value="Retrotrans_Pao"/>
</dbReference>
<organism evidence="2 3">
    <name type="scientific">Lasius niger</name>
    <name type="common">Black garden ant</name>
    <dbReference type="NCBI Taxonomy" id="67767"/>
    <lineage>
        <taxon>Eukaryota</taxon>
        <taxon>Metazoa</taxon>
        <taxon>Ecdysozoa</taxon>
        <taxon>Arthropoda</taxon>
        <taxon>Hexapoda</taxon>
        <taxon>Insecta</taxon>
        <taxon>Pterygota</taxon>
        <taxon>Neoptera</taxon>
        <taxon>Endopterygota</taxon>
        <taxon>Hymenoptera</taxon>
        <taxon>Apocrita</taxon>
        <taxon>Aculeata</taxon>
        <taxon>Formicoidea</taxon>
        <taxon>Formicidae</taxon>
        <taxon>Formicinae</taxon>
        <taxon>Lasius</taxon>
        <taxon>Lasius</taxon>
    </lineage>
</organism>
<dbReference type="Gene3D" id="3.10.10.10">
    <property type="entry name" value="HIV Type 1 Reverse Transcriptase, subunit A, domain 1"/>
    <property type="match status" value="1"/>
</dbReference>
<feature type="domain" description="Integrase catalytic" evidence="1">
    <location>
        <begin position="894"/>
        <end position="1086"/>
    </location>
</feature>
<dbReference type="InterPro" id="IPR043128">
    <property type="entry name" value="Rev_trsase/Diguanyl_cyclase"/>
</dbReference>
<dbReference type="GO" id="GO:0071897">
    <property type="term" value="P:DNA biosynthetic process"/>
    <property type="evidence" value="ECO:0007669"/>
    <property type="project" value="UniProtKB-ARBA"/>
</dbReference>
<dbReference type="Gene3D" id="3.30.70.270">
    <property type="match status" value="1"/>
</dbReference>
<evidence type="ECO:0000313" key="2">
    <source>
        <dbReference type="EMBL" id="KMQ91831.1"/>
    </source>
</evidence>
<dbReference type="CDD" id="cd01644">
    <property type="entry name" value="RT_pepA17"/>
    <property type="match status" value="1"/>
</dbReference>
<dbReference type="Gene3D" id="3.30.420.10">
    <property type="entry name" value="Ribonuclease H-like superfamily/Ribonuclease H"/>
    <property type="match status" value="1"/>
</dbReference>
<dbReference type="InterPro" id="IPR043502">
    <property type="entry name" value="DNA/RNA_pol_sf"/>
</dbReference>
<dbReference type="Pfam" id="PF17921">
    <property type="entry name" value="Integrase_H2C2"/>
    <property type="match status" value="1"/>
</dbReference>
<name>A0A0J7KNK6_LASNI</name>
<feature type="non-terminal residue" evidence="2">
    <location>
        <position position="1145"/>
    </location>
</feature>
<comment type="caution">
    <text evidence="2">The sequence shown here is derived from an EMBL/GenBank/DDBJ whole genome shotgun (WGS) entry which is preliminary data.</text>
</comment>
<proteinExistence type="predicted"/>
<dbReference type="Gene3D" id="1.10.340.70">
    <property type="match status" value="1"/>
</dbReference>
<dbReference type="EMBL" id="LBMM01005079">
    <property type="protein sequence ID" value="KMQ91831.1"/>
    <property type="molecule type" value="Genomic_DNA"/>
</dbReference>
<dbReference type="GO" id="GO:0003676">
    <property type="term" value="F:nucleic acid binding"/>
    <property type="evidence" value="ECO:0007669"/>
    <property type="project" value="InterPro"/>
</dbReference>
<dbReference type="GO" id="GO:0015074">
    <property type="term" value="P:DNA integration"/>
    <property type="evidence" value="ECO:0007669"/>
    <property type="project" value="InterPro"/>
</dbReference>
<dbReference type="InterPro" id="IPR001584">
    <property type="entry name" value="Integrase_cat-core"/>
</dbReference>
<dbReference type="PROSITE" id="PS50994">
    <property type="entry name" value="INTEGRASE"/>
    <property type="match status" value="1"/>
</dbReference>
<dbReference type="OrthoDB" id="7548353at2759"/>
<protein>
    <submittedName>
        <fullName evidence="2">Transposon polyprotein</fullName>
    </submittedName>
</protein>
<sequence length="1145" mass="128575">MPRLTVYSGSVEGGARSWTYVDGLELADPEFLNRDPIELLLGADAYASIVLPNLRRGGPLEPIAQQTHLGWILLGAVGVGHAASAVASLQCSPLDDLAAAVRRFWEWEEPPGNALPLSATDQACEDHFAQTHQRLPDGRYQVRLPVRPDLPDLSTTRRAALRMLEVMSRRFDRDTDFRDKYRDFMREYIALGHMSPLSRPVPPTGDRVCYLPHHGVLQSSDTTAKIRVVFNGSSRTPVGTSLNEALYTGPNLLPALTDVVLRWRRHRYVFVADVEKMYRQIAVHPDDRSLQQILWKEKEQVSEYSLNTVTYGMACAPFLALRVLRQLAGDEESRFPLGAEALRKDVYMDDILTGASTLVSSRHLREEVSSLCMAGGFPLKKWAANHEAILGDVPLEHRLHSSTDALLPSVDHSVLGLRWSPSTDEFSLSVRRSTEVFPTKRNILAQTARLFDPLGWLAPITVRAKLIIQTAWLQQLEWDAPLPADEAAKWATLDKELPLLERIRVPRWFQIDPSTSSIELHGFSDASERAYAAVVYLRSVAGERSRTSLVAAKTKVAPLKRVSLPRLELCAAALLSKLIAHIRSTLTLEASPTYLWTDSTVTLGWIRGHPARRTTFVANRVAEIQRTNPDARWRHVPGRNNPADCASRGVSPRELLEHSLWWRGPSFLAEDPANWPTDSWLSDEAALPEQRTTKCLAACSAREPGELTRFSALRRLLRVSAWMWRWRRRCPSDGLGENAPPSPTPLVPEELDGALVRWVRVAQAVAFRAELEDISAGRPVSGKSTLRKLTPEVDSEGILRVSGRIKHALLDNDQRHPIILPSTSHVTYLVVDATHRRTLHGGAQATLAAVRQRFWIPRGRQVVRRFIHRCLQCVRWRAATPQPLMGSLPRARVTPSRPFQHTGVDFAGPIWLRTSKGRGHKAYMAFLSVFVCFSTRAVHLEVVSDYSADAFLAAFRRFVARRGVCQAVYSDCGTNFVGADTQLKALFQAANSERHRIIGRLADDGIRWHFNPPAAPHFGGLWEAAVKALKHHLRRVIGETRLTFEEMSTFLAEVEACLNSRPLQALSDDPEDLCALTPGHFLIGAPLNAIPEPSLLDVPANRLSRWRLLQQMRDHLWQRWSQEYLQGLTPRPKWWTAPGNLREGR</sequence>
<dbReference type="PaxDb" id="67767-A0A0J7KNK6"/>
<dbReference type="InterPro" id="IPR041588">
    <property type="entry name" value="Integrase_H2C2"/>
</dbReference>
<reference evidence="2 3" key="1">
    <citation type="submission" date="2015-04" db="EMBL/GenBank/DDBJ databases">
        <title>Lasius niger genome sequencing.</title>
        <authorList>
            <person name="Konorov E.A."/>
            <person name="Nikitin M.A."/>
            <person name="Kirill M.V."/>
            <person name="Chang P."/>
        </authorList>
    </citation>
    <scope>NUCLEOTIDE SEQUENCE [LARGE SCALE GENOMIC DNA]</scope>
    <source>
        <tissue evidence="2">Whole</tissue>
    </source>
</reference>
<dbReference type="InterPro" id="IPR040676">
    <property type="entry name" value="DUF5641"/>
</dbReference>
<dbReference type="Pfam" id="PF18701">
    <property type="entry name" value="DUF5641"/>
    <property type="match status" value="1"/>
</dbReference>
<dbReference type="SUPFAM" id="SSF53098">
    <property type="entry name" value="Ribonuclease H-like"/>
    <property type="match status" value="1"/>
</dbReference>
<dbReference type="STRING" id="67767.A0A0J7KNK6"/>
<dbReference type="AlphaFoldDB" id="A0A0J7KNK6"/>
<evidence type="ECO:0000259" key="1">
    <source>
        <dbReference type="PROSITE" id="PS50994"/>
    </source>
</evidence>
<dbReference type="SUPFAM" id="SSF56672">
    <property type="entry name" value="DNA/RNA polymerases"/>
    <property type="match status" value="1"/>
</dbReference>
<dbReference type="PANTHER" id="PTHR47331:SF1">
    <property type="entry name" value="GAG-LIKE PROTEIN"/>
    <property type="match status" value="1"/>
</dbReference>
<dbReference type="InterPro" id="IPR036397">
    <property type="entry name" value="RNaseH_sf"/>
</dbReference>
<dbReference type="PANTHER" id="PTHR47331">
    <property type="entry name" value="PHD-TYPE DOMAIN-CONTAINING PROTEIN"/>
    <property type="match status" value="1"/>
</dbReference>
<dbReference type="Proteomes" id="UP000036403">
    <property type="component" value="Unassembled WGS sequence"/>
</dbReference>
<dbReference type="GO" id="GO:0042575">
    <property type="term" value="C:DNA polymerase complex"/>
    <property type="evidence" value="ECO:0007669"/>
    <property type="project" value="UniProtKB-ARBA"/>
</dbReference>
<dbReference type="InterPro" id="IPR012337">
    <property type="entry name" value="RNaseH-like_sf"/>
</dbReference>
<keyword evidence="3" id="KW-1185">Reference proteome</keyword>
<dbReference type="Pfam" id="PF05380">
    <property type="entry name" value="Peptidase_A17"/>
    <property type="match status" value="1"/>
</dbReference>
<evidence type="ECO:0000313" key="3">
    <source>
        <dbReference type="Proteomes" id="UP000036403"/>
    </source>
</evidence>
<accession>A0A0J7KNK6</accession>